<accession>A0A1S3CJS5</accession>
<evidence type="ECO:0000313" key="8">
    <source>
        <dbReference type="Proteomes" id="UP001652600"/>
    </source>
</evidence>
<dbReference type="RefSeq" id="XP_008463664.1">
    <property type="nucleotide sequence ID" value="XM_008465442.1"/>
</dbReference>
<dbReference type="PANTHER" id="PTHR31234">
    <property type="entry name" value="LATE EMBRYOGENESIS ABUNDANT (LEA) HYDROXYPROLINE-RICH GLYCOPROTEIN FAMILY"/>
    <property type="match status" value="1"/>
</dbReference>
<dbReference type="KEGG" id="cmo:103501757"/>
<comment type="subcellular location">
    <subcellularLocation>
        <location evidence="1">Membrane</location>
        <topology evidence="1">Single-pass membrane protein</topology>
    </subcellularLocation>
</comment>
<feature type="transmembrane region" description="Helical" evidence="5">
    <location>
        <begin position="32"/>
        <end position="54"/>
    </location>
</feature>
<keyword evidence="8" id="KW-1185">Reference proteome</keyword>
<dbReference type="Gramene" id="MELO3C025576.2.1">
    <property type="protein sequence ID" value="MELO3C025576.2.1"/>
    <property type="gene ID" value="MELO3C025576.2"/>
</dbReference>
<dbReference type="GO" id="GO:0098542">
    <property type="term" value="P:defense response to other organism"/>
    <property type="evidence" value="ECO:0007669"/>
    <property type="project" value="InterPro"/>
</dbReference>
<protein>
    <submittedName>
        <fullName evidence="9">Uncharacterized protein LOC103501757</fullName>
    </submittedName>
</protein>
<dbReference type="AlphaFoldDB" id="A0A1S3CJS5"/>
<dbReference type="GeneID" id="103501757"/>
<gene>
    <name evidence="9" type="primary">LOC103501757</name>
    <name evidence="7" type="synonym">103501757</name>
</gene>
<keyword evidence="4 5" id="KW-0472">Membrane</keyword>
<evidence type="ECO:0000259" key="6">
    <source>
        <dbReference type="Pfam" id="PF03168"/>
    </source>
</evidence>
<proteinExistence type="predicted"/>
<sequence length="215" mass="23796">MANTTNSRWPPPHPESQSHLHCFNSSPFLRGFAAGMALLLFIAFVIYSLQWLFFHPILPALRLDSLQLANFSSAAAAAPSWIVGFSINNPNKKLAISFQNLDSSIYYKDNIIAQARIRRFLLRPRNSTTLVIPFIAVSLVDESVLNDINGDLARGTINFTVVVLGYANFQISLWQWRGTNIQVVCSDLSVGFSWPPSLAGRSGQLVGGSKQCQLQ</sequence>
<dbReference type="OrthoDB" id="695142at2759"/>
<feature type="domain" description="Late embryogenesis abundant protein LEA-2 subgroup" evidence="6">
    <location>
        <begin position="86"/>
        <end position="159"/>
    </location>
</feature>
<evidence type="ECO:0000313" key="9">
    <source>
        <dbReference type="RefSeq" id="XP_008463664.1"/>
    </source>
</evidence>
<dbReference type="Pfam" id="PF03168">
    <property type="entry name" value="LEA_2"/>
    <property type="match status" value="1"/>
</dbReference>
<dbReference type="eggNOG" id="ENOG502RZJV">
    <property type="taxonomic scope" value="Eukaryota"/>
</dbReference>
<reference evidence="9" key="2">
    <citation type="submission" date="2025-04" db="UniProtKB">
        <authorList>
            <consortium name="RefSeq"/>
        </authorList>
    </citation>
    <scope>IDENTIFICATION</scope>
</reference>
<evidence type="ECO:0000256" key="3">
    <source>
        <dbReference type="ARBA" id="ARBA00022989"/>
    </source>
</evidence>
<keyword evidence="3 5" id="KW-1133">Transmembrane helix</keyword>
<evidence type="ECO:0000256" key="2">
    <source>
        <dbReference type="ARBA" id="ARBA00022692"/>
    </source>
</evidence>
<dbReference type="Proteomes" id="UP001652600">
    <property type="component" value="Chromosome 12"/>
</dbReference>
<dbReference type="InParanoid" id="A0A1S3CJS5"/>
<dbReference type="PANTHER" id="PTHR31234:SF2">
    <property type="entry name" value="OS05G0199100 PROTEIN"/>
    <property type="match status" value="1"/>
</dbReference>
<keyword evidence="2 5" id="KW-0812">Transmembrane</keyword>
<dbReference type="InterPro" id="IPR044839">
    <property type="entry name" value="NDR1-like"/>
</dbReference>
<dbReference type="InterPro" id="IPR004864">
    <property type="entry name" value="LEA_2"/>
</dbReference>
<organism evidence="8 9">
    <name type="scientific">Cucumis melo</name>
    <name type="common">Muskmelon</name>
    <dbReference type="NCBI Taxonomy" id="3656"/>
    <lineage>
        <taxon>Eukaryota</taxon>
        <taxon>Viridiplantae</taxon>
        <taxon>Streptophyta</taxon>
        <taxon>Embryophyta</taxon>
        <taxon>Tracheophyta</taxon>
        <taxon>Spermatophyta</taxon>
        <taxon>Magnoliopsida</taxon>
        <taxon>eudicotyledons</taxon>
        <taxon>Gunneridae</taxon>
        <taxon>Pentapetalae</taxon>
        <taxon>rosids</taxon>
        <taxon>fabids</taxon>
        <taxon>Cucurbitales</taxon>
        <taxon>Cucurbitaceae</taxon>
        <taxon>Benincaseae</taxon>
        <taxon>Cucumis</taxon>
    </lineage>
</organism>
<evidence type="ECO:0000256" key="5">
    <source>
        <dbReference type="SAM" id="Phobius"/>
    </source>
</evidence>
<evidence type="ECO:0000256" key="4">
    <source>
        <dbReference type="ARBA" id="ARBA00023136"/>
    </source>
</evidence>
<evidence type="ECO:0000256" key="1">
    <source>
        <dbReference type="ARBA" id="ARBA00004167"/>
    </source>
</evidence>
<name>A0A1S3CJS5_CUCME</name>
<dbReference type="GO" id="GO:0005886">
    <property type="term" value="C:plasma membrane"/>
    <property type="evidence" value="ECO:0007669"/>
    <property type="project" value="TreeGrafter"/>
</dbReference>
<evidence type="ECO:0000313" key="7">
    <source>
        <dbReference type="EnsemblPlants" id="MELO3C025576.2.1"/>
    </source>
</evidence>
<dbReference type="EnsemblPlants" id="MELO3C025576.2.1">
    <property type="protein sequence ID" value="MELO3C025576.2.1"/>
    <property type="gene ID" value="MELO3C025576.2"/>
</dbReference>
<reference evidence="7" key="1">
    <citation type="submission" date="2023-03" db="UniProtKB">
        <authorList>
            <consortium name="EnsemblPlants"/>
        </authorList>
    </citation>
    <scope>IDENTIFICATION</scope>
</reference>